<gene>
    <name evidence="1" type="ORF">SSRG_00629</name>
</gene>
<dbReference type="EMBL" id="GG657758">
    <property type="protein sequence ID" value="EFL37824.1"/>
    <property type="molecule type" value="Genomic_DNA"/>
</dbReference>
<dbReference type="Proteomes" id="UP000002968">
    <property type="component" value="Unassembled WGS sequence"/>
</dbReference>
<evidence type="ECO:0000313" key="2">
    <source>
        <dbReference type="Proteomes" id="UP000002968"/>
    </source>
</evidence>
<name>D9XYL2_9ACTN</name>
<feature type="non-terminal residue" evidence="1">
    <location>
        <position position="92"/>
    </location>
</feature>
<organism evidence="1 2">
    <name type="scientific">Streptomyces griseoflavus Tu4000</name>
    <dbReference type="NCBI Taxonomy" id="467200"/>
    <lineage>
        <taxon>Bacteria</taxon>
        <taxon>Bacillati</taxon>
        <taxon>Actinomycetota</taxon>
        <taxon>Actinomycetes</taxon>
        <taxon>Kitasatosporales</taxon>
        <taxon>Streptomycetaceae</taxon>
        <taxon>Streptomyces</taxon>
    </lineage>
</organism>
<sequence>MGGDVGNPGRLGDVGVVFAGRGHAGRQGRPGASVGRRCHGFPFVQSCKWCVCCGSAVGRCRYPRNTGRRLSEGYSTDSDHLFRTTTKSASAV</sequence>
<reference evidence="1" key="1">
    <citation type="submission" date="2009-02" db="EMBL/GenBank/DDBJ databases">
        <title>Annotation of Streptomyces griseoflavus strain Tu4000.</title>
        <authorList>
            <consortium name="The Broad Institute Genome Sequencing Platform"/>
            <consortium name="Broad Institute Microbial Sequencing Center"/>
            <person name="Fischbach M."/>
            <person name="Godfrey P."/>
            <person name="Ward D."/>
            <person name="Young S."/>
            <person name="Zeng Q."/>
            <person name="Koehrsen M."/>
            <person name="Alvarado L."/>
            <person name="Berlin A.M."/>
            <person name="Bochicchio J."/>
            <person name="Borenstein D."/>
            <person name="Chapman S.B."/>
            <person name="Chen Z."/>
            <person name="Engels R."/>
            <person name="Freedman E."/>
            <person name="Gellesch M."/>
            <person name="Goldberg J."/>
            <person name="Griggs A."/>
            <person name="Gujja S."/>
            <person name="Heilman E.R."/>
            <person name="Heiman D.I."/>
            <person name="Hepburn T.A."/>
            <person name="Howarth C."/>
            <person name="Jen D."/>
            <person name="Larson L."/>
            <person name="Lewis B."/>
            <person name="Mehta T."/>
            <person name="Park D."/>
            <person name="Pearson M."/>
            <person name="Richards J."/>
            <person name="Roberts A."/>
            <person name="Saif S."/>
            <person name="Shea T.D."/>
            <person name="Shenoy N."/>
            <person name="Sisk P."/>
            <person name="Stolte C."/>
            <person name="Sykes S.N."/>
            <person name="Thomson T."/>
            <person name="Walk T."/>
            <person name="White J."/>
            <person name="Yandava C."/>
            <person name="Straight P."/>
            <person name="Clardy J."/>
            <person name="Hung D."/>
            <person name="Kolter R."/>
            <person name="Mekalanos J."/>
            <person name="Walker S."/>
            <person name="Walsh C.T."/>
            <person name="Wieland-Brown L.C."/>
            <person name="Haas B."/>
            <person name="Nusbaum C."/>
            <person name="Birren B."/>
        </authorList>
    </citation>
    <scope>NUCLEOTIDE SEQUENCE [LARGE SCALE GENOMIC DNA]</scope>
    <source>
        <strain evidence="1">Tu4000</strain>
    </source>
</reference>
<dbReference type="AlphaFoldDB" id="D9XYL2"/>
<keyword evidence="2" id="KW-1185">Reference proteome</keyword>
<accession>D9XYL2</accession>
<proteinExistence type="predicted"/>
<evidence type="ECO:0000313" key="1">
    <source>
        <dbReference type="EMBL" id="EFL37824.1"/>
    </source>
</evidence>
<dbReference type="HOGENOM" id="CLU_2418521_0_0_11"/>
<protein>
    <submittedName>
        <fullName evidence="1">Uncharacterized protein</fullName>
    </submittedName>
</protein>